<organism evidence="3 4">
    <name type="scientific">Streptomyces variegatus</name>
    <dbReference type="NCBI Taxonomy" id="284040"/>
    <lineage>
        <taxon>Bacteria</taxon>
        <taxon>Bacillati</taxon>
        <taxon>Actinomycetota</taxon>
        <taxon>Actinomycetes</taxon>
        <taxon>Kitasatosporales</taxon>
        <taxon>Streptomycetaceae</taxon>
        <taxon>Streptomyces</taxon>
    </lineage>
</organism>
<feature type="region of interest" description="Disordered" evidence="1">
    <location>
        <begin position="1"/>
        <end position="22"/>
    </location>
</feature>
<comment type="caution">
    <text evidence="3">The sequence shown here is derived from an EMBL/GenBank/DDBJ whole genome shotgun (WGS) entry which is preliminary data.</text>
</comment>
<evidence type="ECO:0000313" key="3">
    <source>
        <dbReference type="EMBL" id="KJK37271.1"/>
    </source>
</evidence>
<dbReference type="PATRIC" id="fig|284040.3.peg.2540"/>
<name>A0A0M2GPN6_9ACTN</name>
<dbReference type="Proteomes" id="UP000034786">
    <property type="component" value="Unassembled WGS sequence"/>
</dbReference>
<dbReference type="AlphaFoldDB" id="A0A0M2GPN6"/>
<evidence type="ECO:0000256" key="2">
    <source>
        <dbReference type="SAM" id="Phobius"/>
    </source>
</evidence>
<feature type="transmembrane region" description="Helical" evidence="2">
    <location>
        <begin position="103"/>
        <end position="125"/>
    </location>
</feature>
<reference evidence="4" key="1">
    <citation type="submission" date="2015-02" db="EMBL/GenBank/DDBJ databases">
        <authorList>
            <person name="Ju K.-S."/>
            <person name="Doroghazi J.R."/>
            <person name="Metcalf W."/>
        </authorList>
    </citation>
    <scope>NUCLEOTIDE SEQUENCE [LARGE SCALE GENOMIC DNA]</scope>
    <source>
        <strain evidence="4">NRRL B-16380</strain>
    </source>
</reference>
<proteinExistence type="predicted"/>
<keyword evidence="2" id="KW-0472">Membrane</keyword>
<dbReference type="RefSeq" id="WP_031139779.1">
    <property type="nucleotide sequence ID" value="NZ_JBMVBE010000009.1"/>
</dbReference>
<accession>A0A0M2GPN6</accession>
<sequence length="126" mass="13258">MASPPTIDQDSQDPQDPSRGERPSRWIDIAVALLLLVADAVIVVAGGLLLVAVGMGSAQSSHSSRPAQPRDTPVLAWLVVWGIPAAAAIGVFVHARLRMPVTAVVQGLFTVVCTLLAVAWTRMLLS</sequence>
<evidence type="ECO:0000256" key="1">
    <source>
        <dbReference type="SAM" id="MobiDB-lite"/>
    </source>
</evidence>
<gene>
    <name evidence="3" type="ORF">UK15_23115</name>
</gene>
<keyword evidence="2" id="KW-1133">Transmembrane helix</keyword>
<feature type="transmembrane region" description="Helical" evidence="2">
    <location>
        <begin position="74"/>
        <end position="97"/>
    </location>
</feature>
<evidence type="ECO:0000313" key="4">
    <source>
        <dbReference type="Proteomes" id="UP000034786"/>
    </source>
</evidence>
<keyword evidence="2" id="KW-0812">Transmembrane</keyword>
<protein>
    <submittedName>
        <fullName evidence="3">Uncharacterized protein</fullName>
    </submittedName>
</protein>
<dbReference type="EMBL" id="JYJH01000017">
    <property type="protein sequence ID" value="KJK37271.1"/>
    <property type="molecule type" value="Genomic_DNA"/>
</dbReference>
<feature type="transmembrane region" description="Helical" evidence="2">
    <location>
        <begin position="29"/>
        <end position="53"/>
    </location>
</feature>
<keyword evidence="4" id="KW-1185">Reference proteome</keyword>
<feature type="compositionally biased region" description="Low complexity" evidence="1">
    <location>
        <begin position="1"/>
        <end position="15"/>
    </location>
</feature>